<dbReference type="GO" id="GO:0016020">
    <property type="term" value="C:membrane"/>
    <property type="evidence" value="ECO:0007669"/>
    <property type="project" value="UniProtKB-SubCell"/>
</dbReference>
<dbReference type="SUPFAM" id="SSF144083">
    <property type="entry name" value="Magnesium transport protein CorA, transmembrane region"/>
    <property type="match status" value="1"/>
</dbReference>
<comment type="caution">
    <text evidence="8">The sequence shown here is derived from an EMBL/GenBank/DDBJ whole genome shotgun (WGS) entry which is preliminary data.</text>
</comment>
<keyword evidence="5" id="KW-0175">Coiled coil</keyword>
<reference evidence="8 9" key="1">
    <citation type="submission" date="2018-10" db="EMBL/GenBank/DDBJ databases">
        <title>Fifty Aureobasidium pullulans genomes reveal a recombining polyextremotolerant generalist.</title>
        <authorList>
            <person name="Gostincar C."/>
            <person name="Turk M."/>
            <person name="Zajc J."/>
            <person name="Gunde-Cimerman N."/>
        </authorList>
    </citation>
    <scope>NUCLEOTIDE SEQUENCE [LARGE SCALE GENOMIC DNA]</scope>
    <source>
        <strain evidence="8 9">EXF-10751</strain>
    </source>
</reference>
<gene>
    <name evidence="8" type="ORF">D6D20_09954</name>
</gene>
<dbReference type="InterPro" id="IPR002523">
    <property type="entry name" value="MgTranspt_CorA/ZnTranspt_ZntB"/>
</dbReference>
<dbReference type="Gene3D" id="1.20.58.340">
    <property type="entry name" value="Magnesium transport protein CorA, transmembrane region"/>
    <property type="match status" value="1"/>
</dbReference>
<dbReference type="Proteomes" id="UP000310421">
    <property type="component" value="Unassembled WGS sequence"/>
</dbReference>
<evidence type="ECO:0000256" key="5">
    <source>
        <dbReference type="SAM" id="Coils"/>
    </source>
</evidence>
<feature type="transmembrane region" description="Helical" evidence="7">
    <location>
        <begin position="627"/>
        <end position="645"/>
    </location>
</feature>
<evidence type="ECO:0000256" key="2">
    <source>
        <dbReference type="ARBA" id="ARBA00022692"/>
    </source>
</evidence>
<feature type="region of interest" description="Disordered" evidence="6">
    <location>
        <begin position="700"/>
        <end position="723"/>
    </location>
</feature>
<name>A0A4S8YTD1_AURPU</name>
<feature type="transmembrane region" description="Helical" evidence="7">
    <location>
        <begin position="596"/>
        <end position="615"/>
    </location>
</feature>
<feature type="transmembrane region" description="Helical" evidence="7">
    <location>
        <begin position="665"/>
        <end position="683"/>
    </location>
</feature>
<evidence type="ECO:0000256" key="7">
    <source>
        <dbReference type="SAM" id="Phobius"/>
    </source>
</evidence>
<evidence type="ECO:0000256" key="6">
    <source>
        <dbReference type="SAM" id="MobiDB-lite"/>
    </source>
</evidence>
<evidence type="ECO:0000256" key="1">
    <source>
        <dbReference type="ARBA" id="ARBA00004141"/>
    </source>
</evidence>
<sequence length="723" mass="81822">MAALPTLMQASLSSSMNALGMGEEYAAMQADKVMLERHLEYLKDSPGKTMIESMARFLVLHHPSAPQISPSKQAEWLHFPGGHVFSAKDDITVGQYLTEGVNEAIGQPFGSEAVLLCILTPNTKITPQSLKFHHKTFELVQKSLPDLYLAPARLIALQVAWAWNVVKPIIPYHHTHVPFQLPSHTAPIGDAFLFNSEGERFTFRWQKEVMHPRDDLHIYVWQPHLRKRPCSYYSATVILPPANNKSPIHRRLMMLVEPTSLLNRLATHGRHASGASLNTSHCWNATHEVFELVMDLFSTMIHDLSEFTVDLRDKINNTLFTGRNWPTRSKIQYLLHIDDCRIRAIEDIIASETILYRLKNATDNARFCCQSQLDNQNVKEAVREAQIDLRALREELYMHEKTVYTAKGQIIEQMSLAQGQRVLILTAAAALFIPMSFVAAIFGMNVTIPLFPKNDTPGPSVSPSPSTSNIVTSHPVFITARQESSSIAAGVAPDMDQYLWPMTTYFEIALPLTAGTILIPILIGPMIRLLVQTSAHYRPYWRIWLIMIIPMYLAGIATLPLLRTNEMREEAYQSLDGSISHDPDTQLTVAYKYAQIVYWSVGYGVIFLLAVYLVAVGYSRKRHRVRWTGLLVVVLACAIVDPMVFFKSSYYSVFRTNAPWALIPYLYAIISWLSLTTRGLNFGRRLGRLWRRMRRGKEGSNNRFRGNRGGEPPLNFAGPGEYV</sequence>
<feature type="transmembrane region" description="Helical" evidence="7">
    <location>
        <begin position="508"/>
        <end position="531"/>
    </location>
</feature>
<evidence type="ECO:0000313" key="9">
    <source>
        <dbReference type="Proteomes" id="UP000310421"/>
    </source>
</evidence>
<feature type="coiled-coil region" evidence="5">
    <location>
        <begin position="375"/>
        <end position="402"/>
    </location>
</feature>
<protein>
    <submittedName>
        <fullName evidence="8">Uncharacterized protein</fullName>
    </submittedName>
</protein>
<dbReference type="GO" id="GO:0046873">
    <property type="term" value="F:metal ion transmembrane transporter activity"/>
    <property type="evidence" value="ECO:0007669"/>
    <property type="project" value="InterPro"/>
</dbReference>
<dbReference type="Pfam" id="PF01544">
    <property type="entry name" value="CorA"/>
    <property type="match status" value="1"/>
</dbReference>
<proteinExistence type="predicted"/>
<evidence type="ECO:0000313" key="8">
    <source>
        <dbReference type="EMBL" id="THW54787.1"/>
    </source>
</evidence>
<dbReference type="InterPro" id="IPR045863">
    <property type="entry name" value="CorA_TM1_TM2"/>
</dbReference>
<dbReference type="EMBL" id="QZAN01000228">
    <property type="protein sequence ID" value="THW54787.1"/>
    <property type="molecule type" value="Genomic_DNA"/>
</dbReference>
<organism evidence="8 9">
    <name type="scientific">Aureobasidium pullulans</name>
    <name type="common">Black yeast</name>
    <name type="synonym">Pullularia pullulans</name>
    <dbReference type="NCBI Taxonomy" id="5580"/>
    <lineage>
        <taxon>Eukaryota</taxon>
        <taxon>Fungi</taxon>
        <taxon>Dikarya</taxon>
        <taxon>Ascomycota</taxon>
        <taxon>Pezizomycotina</taxon>
        <taxon>Dothideomycetes</taxon>
        <taxon>Dothideomycetidae</taxon>
        <taxon>Dothideales</taxon>
        <taxon>Saccotheciaceae</taxon>
        <taxon>Aureobasidium</taxon>
    </lineage>
</organism>
<evidence type="ECO:0000256" key="4">
    <source>
        <dbReference type="ARBA" id="ARBA00023136"/>
    </source>
</evidence>
<evidence type="ECO:0000256" key="3">
    <source>
        <dbReference type="ARBA" id="ARBA00022989"/>
    </source>
</evidence>
<dbReference type="AlphaFoldDB" id="A0A4S8YTD1"/>
<accession>A0A4S8YTD1</accession>
<feature type="transmembrane region" description="Helical" evidence="7">
    <location>
        <begin position="543"/>
        <end position="562"/>
    </location>
</feature>
<keyword evidence="2 7" id="KW-0812">Transmembrane</keyword>
<comment type="subcellular location">
    <subcellularLocation>
        <location evidence="1">Membrane</location>
        <topology evidence="1">Multi-pass membrane protein</topology>
    </subcellularLocation>
</comment>
<feature type="transmembrane region" description="Helical" evidence="7">
    <location>
        <begin position="422"/>
        <end position="444"/>
    </location>
</feature>
<keyword evidence="3 7" id="KW-1133">Transmembrane helix</keyword>
<keyword evidence="4 7" id="KW-0472">Membrane</keyword>